<organism evidence="1 2">
    <name type="scientific">Cryobacterium lactosi</name>
    <dbReference type="NCBI Taxonomy" id="1259202"/>
    <lineage>
        <taxon>Bacteria</taxon>
        <taxon>Bacillati</taxon>
        <taxon>Actinomycetota</taxon>
        <taxon>Actinomycetes</taxon>
        <taxon>Micrococcales</taxon>
        <taxon>Microbacteriaceae</taxon>
        <taxon>Cryobacterium</taxon>
    </lineage>
</organism>
<dbReference type="AlphaFoldDB" id="A0A4R9BIQ8"/>
<comment type="caution">
    <text evidence="1">The sequence shown here is derived from an EMBL/GenBank/DDBJ whole genome shotgun (WGS) entry which is preliminary data.</text>
</comment>
<dbReference type="EMBL" id="SOHM01000042">
    <property type="protein sequence ID" value="TFD84042.1"/>
    <property type="molecule type" value="Genomic_DNA"/>
</dbReference>
<proteinExistence type="predicted"/>
<evidence type="ECO:0000313" key="1">
    <source>
        <dbReference type="EMBL" id="TFD84042.1"/>
    </source>
</evidence>
<reference evidence="1 2" key="1">
    <citation type="submission" date="2019-03" db="EMBL/GenBank/DDBJ databases">
        <title>Genomics of glacier-inhabiting Cryobacterium strains.</title>
        <authorList>
            <person name="Liu Q."/>
            <person name="Xin Y.-H."/>
        </authorList>
    </citation>
    <scope>NUCLEOTIDE SEQUENCE [LARGE SCALE GENOMIC DNA]</scope>
    <source>
        <strain evidence="1 2">Sr59</strain>
    </source>
</reference>
<dbReference type="RefSeq" id="WP_206751537.1">
    <property type="nucleotide sequence ID" value="NZ_SOHM01000042.1"/>
</dbReference>
<dbReference type="Proteomes" id="UP000298468">
    <property type="component" value="Unassembled WGS sequence"/>
</dbReference>
<accession>A0A4R9BIQ8</accession>
<keyword evidence="2" id="KW-1185">Reference proteome</keyword>
<protein>
    <submittedName>
        <fullName evidence="1">Uncharacterized protein</fullName>
    </submittedName>
</protein>
<sequence length="82" mass="8760">MIVSMAVAKGSRIRRDHTPTVLFQTRVDPAIRAEVNQAAAASGVSTGIYLEALLRLTLADKGQLPVLDLIPNPNEELLIPAA</sequence>
<evidence type="ECO:0000313" key="2">
    <source>
        <dbReference type="Proteomes" id="UP000298468"/>
    </source>
</evidence>
<gene>
    <name evidence="1" type="ORF">E3T61_19945</name>
</gene>
<name>A0A4R9BIQ8_9MICO</name>